<evidence type="ECO:0000313" key="1">
    <source>
        <dbReference type="EMBL" id="KND59093.1"/>
    </source>
</evidence>
<name>A0A0L0M9S0_9BURK</name>
<dbReference type="RefSeq" id="WP_050455050.1">
    <property type="nucleotide sequence ID" value="NZ_LFJJ01000160.1"/>
</dbReference>
<evidence type="ECO:0000313" key="2">
    <source>
        <dbReference type="Proteomes" id="UP000036959"/>
    </source>
</evidence>
<proteinExistence type="predicted"/>
<dbReference type="PATRIC" id="fig|242163.4.peg.1776"/>
<evidence type="ECO:0008006" key="3">
    <source>
        <dbReference type="Google" id="ProtNLM"/>
    </source>
</evidence>
<dbReference type="EMBL" id="LFJJ01000160">
    <property type="protein sequence ID" value="KND59093.1"/>
    <property type="molecule type" value="Genomic_DNA"/>
</dbReference>
<dbReference type="Proteomes" id="UP000036959">
    <property type="component" value="Unassembled WGS sequence"/>
</dbReference>
<reference evidence="2" key="1">
    <citation type="submission" date="2015-06" db="EMBL/GenBank/DDBJ databases">
        <title>Comparative genomics of Burkholderia leaf nodule symbionts.</title>
        <authorList>
            <person name="Carlier A."/>
            <person name="Eberl L."/>
            <person name="Pinto-Carbo M."/>
        </authorList>
    </citation>
    <scope>NUCLEOTIDE SEQUENCE [LARGE SCALE GENOMIC DNA]</scope>
    <source>
        <strain evidence="2">UZHbot4</strain>
    </source>
</reference>
<dbReference type="OrthoDB" id="5242335at2"/>
<dbReference type="AlphaFoldDB" id="A0A0L0M9S0"/>
<accession>A0A0L0M9S0</accession>
<organism evidence="1 2">
    <name type="scientific">Candidatus Burkholderia verschuerenii</name>
    <dbReference type="NCBI Taxonomy" id="242163"/>
    <lineage>
        <taxon>Bacteria</taxon>
        <taxon>Pseudomonadati</taxon>
        <taxon>Pseudomonadota</taxon>
        <taxon>Betaproteobacteria</taxon>
        <taxon>Burkholderiales</taxon>
        <taxon>Burkholderiaceae</taxon>
        <taxon>Burkholderia</taxon>
    </lineage>
</organism>
<keyword evidence="2" id="KW-1185">Reference proteome</keyword>
<dbReference type="InterPro" id="IPR007362">
    <property type="entry name" value="DUF429"/>
</dbReference>
<sequence length="210" mass="22353">MTLATKHARDIAVAGIDVGGSKKGCHLVILRGREIAQVATSTDAAVLHAHCVAADVAVVGIDAPCQWGVEGAGRGAERERIACFATPTQARAEANTSGFYEWMFNGERVYRAFATSHPVLRTNRYEGAPASIETFPHAITCALLGRDAVSAKLKRVQRRHALAQLGFDVAQLRSIDDLDAALCAYTAQCLIDGRARAYGDANGGFIFVPA</sequence>
<comment type="caution">
    <text evidence="1">The sequence shown here is derived from an EMBL/GenBank/DDBJ whole genome shotgun (WGS) entry which is preliminary data.</text>
</comment>
<protein>
    <recommendedName>
        <fullName evidence="3">DUF429 domain-containing protein</fullName>
    </recommendedName>
</protein>
<dbReference type="Pfam" id="PF04250">
    <property type="entry name" value="DUF429"/>
    <property type="match status" value="1"/>
</dbReference>
<gene>
    <name evidence="1" type="ORF">BVER_05026</name>
</gene>